<evidence type="ECO:0000313" key="2">
    <source>
        <dbReference type="Proteomes" id="UP000234503"/>
    </source>
</evidence>
<evidence type="ECO:0000313" key="1">
    <source>
        <dbReference type="EMBL" id="PLR30178.1"/>
    </source>
</evidence>
<dbReference type="GO" id="GO:0020037">
    <property type="term" value="F:heme binding"/>
    <property type="evidence" value="ECO:0007669"/>
    <property type="project" value="InterPro"/>
</dbReference>
<protein>
    <submittedName>
        <fullName evidence="1">Cytochrome C</fullName>
    </submittedName>
</protein>
<dbReference type="EMBL" id="PJZH01000034">
    <property type="protein sequence ID" value="PLR30178.1"/>
    <property type="molecule type" value="Genomic_DNA"/>
</dbReference>
<dbReference type="GO" id="GO:0009055">
    <property type="term" value="F:electron transfer activity"/>
    <property type="evidence" value="ECO:0007669"/>
    <property type="project" value="InterPro"/>
</dbReference>
<gene>
    <name evidence="1" type="ORF">CYR32_19305</name>
</gene>
<reference evidence="1 2" key="1">
    <citation type="submission" date="2017-12" db="EMBL/GenBank/DDBJ databases">
        <title>Characterization of six clinical isolates of Enterochimera gen. nov., a novel genus of the Yersiniaciae family and the three species Enterochimera arupensis sp. nov., Enterochimera coloradensis sp. nov, and Enterochimera californica sp. nov.</title>
        <authorList>
            <person name="Rossi A."/>
            <person name="Fisher M."/>
        </authorList>
    </citation>
    <scope>NUCLEOTIDE SEQUENCE [LARGE SCALE GENOMIC DNA]</scope>
    <source>
        <strain evidence="2">2016-Iso4</strain>
    </source>
</reference>
<keyword evidence="2" id="KW-1185">Reference proteome</keyword>
<name>A0A2N5DU35_9GAMM</name>
<accession>A0A2N5DU35</accession>
<dbReference type="Proteomes" id="UP000234503">
    <property type="component" value="Unassembled WGS sequence"/>
</dbReference>
<proteinExistence type="predicted"/>
<dbReference type="Gene3D" id="1.10.760.10">
    <property type="entry name" value="Cytochrome c-like domain"/>
    <property type="match status" value="1"/>
</dbReference>
<sequence length="76" mass="8721">MHVPGIVASSLDNAQLAELMNFLNEKWGDPQGYPAFTPQEVKTLRDTPVADVVKYRRQLVKRYLKEGMKTADYPWP</sequence>
<dbReference type="InterPro" id="IPR036909">
    <property type="entry name" value="Cyt_c-like_dom_sf"/>
</dbReference>
<organism evidence="1 2">
    <name type="scientific">Chimaeribacter coloradensis</name>
    <dbReference type="NCBI Taxonomy" id="2060068"/>
    <lineage>
        <taxon>Bacteria</taxon>
        <taxon>Pseudomonadati</taxon>
        <taxon>Pseudomonadota</taxon>
        <taxon>Gammaproteobacteria</taxon>
        <taxon>Enterobacterales</taxon>
        <taxon>Yersiniaceae</taxon>
        <taxon>Chimaeribacter</taxon>
    </lineage>
</organism>
<dbReference type="AlphaFoldDB" id="A0A2N5DU35"/>
<comment type="caution">
    <text evidence="1">The sequence shown here is derived from an EMBL/GenBank/DDBJ whole genome shotgun (WGS) entry which is preliminary data.</text>
</comment>
<dbReference type="OrthoDB" id="9811281at2"/>